<dbReference type="GO" id="GO:0006508">
    <property type="term" value="P:proteolysis"/>
    <property type="evidence" value="ECO:0007669"/>
    <property type="project" value="UniProtKB-KW"/>
</dbReference>
<dbReference type="AlphaFoldDB" id="A0A9D2T0B7"/>
<evidence type="ECO:0000256" key="28">
    <source>
        <dbReference type="SAM" id="Phobius"/>
    </source>
</evidence>
<evidence type="ECO:0000256" key="25">
    <source>
        <dbReference type="ARBA" id="ARBA00049902"/>
    </source>
</evidence>
<dbReference type="Gene3D" id="3.40.710.10">
    <property type="entry name" value="DD-peptidase/beta-lactamase superfamily"/>
    <property type="match status" value="1"/>
</dbReference>
<keyword evidence="16" id="KW-0735">Signal-anchor</keyword>
<keyword evidence="20" id="KW-0046">Antibiotic resistance</keyword>
<evidence type="ECO:0000256" key="22">
    <source>
        <dbReference type="ARBA" id="ARBA00023316"/>
    </source>
</evidence>
<dbReference type="InterPro" id="IPR012338">
    <property type="entry name" value="Beta-lactam/transpept-like"/>
</dbReference>
<keyword evidence="13 28" id="KW-0812">Transmembrane</keyword>
<protein>
    <recommendedName>
        <fullName evidence="7">Penicillin-binding protein 1A</fullName>
        <ecNumber evidence="24">2.4.99.28</ecNumber>
        <ecNumber evidence="6">3.4.16.4</ecNumber>
    </recommendedName>
</protein>
<evidence type="ECO:0000256" key="16">
    <source>
        <dbReference type="ARBA" id="ARBA00022968"/>
    </source>
</evidence>
<feature type="region of interest" description="Disordered" evidence="27">
    <location>
        <begin position="841"/>
        <end position="911"/>
    </location>
</feature>
<keyword evidence="21" id="KW-0511">Multifunctional enzyme</keyword>
<sequence>MAETTHTNQPSGEAPRRRKHRRGGASPVVKTIFKVLGTLVLVGITTCAILACFAAAYIQTVILPQDTVDASAYSMNLSSTIYYTDSQTGEAVELRTLHGEENRMLVDYEEIPQNLIDALVAIEDQRFWTHQGVDWKRTAGAFLNMFLGMRDTYGGSTITQQLIKNMTQNDEVTVKRKILEIFRALEFERNYSKEEILEMYLNHIYLGESCYGVGTASLTYFGKPVSQLSLAECASLIGITNNPSRYDPYISDYTRSENKRRQEIILYEMLDQGYITQEEYDAAVAEELVFVGRGEGTTSTTAYSYFEDQLILDVIADLQEEYGWSRLYASQMVYNGGLSIYCTQDPAIQAKVDAVYEDLSNFDAPSSTGQQLQSAITVIDNTTGNVVALAGGVGEKTGSLLTNRATQSLRQPGSSIKPIAVYAPALDLGVITPATVIDDSPYSFDGEGGSPWPVNAVGYYSGLTNVYTAVEESMNTVAVKVLGYYTSPQVAFDFLVNNLGFSTDHLVVQEEINGTTYSDIGLAQMALGGLTNGVTTLEMAAAYAAFPRGGLYIEPRTYTRVEQTDQHTGVVTVLLDNVQESHAAMKDSTAWYITNMLRNVVSSGTGTRARISGMNVAGKTGTTTARRDLYFAGYTPYYTAAVWSGYDTPERMSSSLQTSTVIWQKVMSSIHEGLENKSFPEPSAGLVTMSVCADSGLRPTDACVNDVRGDRTISMTFVRGDEPTESCNIHVEREICSAAPLLDANGEATGMYHLAGEFCPEDTRRTVGILELTREGAAAAVTVQGNQYTTGHLEALGDAAYCDVHTTAVETPTEPLVIDPYDPTTWPGPEAFESIEDFNRFNPFDESTWPEGAVSSDTPTTTPTPPVSTPTPSPSESVSPSLPVEESPTSSPPVAEITPPVFSEEPYAPAA</sequence>
<dbReference type="InterPro" id="IPR036950">
    <property type="entry name" value="PBP_transglycosylase"/>
</dbReference>
<dbReference type="PANTHER" id="PTHR32282:SF11">
    <property type="entry name" value="PENICILLIN-BINDING PROTEIN 1B"/>
    <property type="match status" value="1"/>
</dbReference>
<dbReference type="InterPro" id="IPR001264">
    <property type="entry name" value="Glyco_trans_51"/>
</dbReference>
<keyword evidence="9" id="KW-0121">Carboxypeptidase</keyword>
<evidence type="ECO:0000256" key="8">
    <source>
        <dbReference type="ARBA" id="ARBA00022475"/>
    </source>
</evidence>
<feature type="compositionally biased region" description="Pro residues" evidence="27">
    <location>
        <begin position="862"/>
        <end position="873"/>
    </location>
</feature>
<dbReference type="GO" id="GO:0008360">
    <property type="term" value="P:regulation of cell shape"/>
    <property type="evidence" value="ECO:0007669"/>
    <property type="project" value="UniProtKB-KW"/>
</dbReference>
<dbReference type="NCBIfam" id="TIGR02074">
    <property type="entry name" value="PBP_1a_fam"/>
    <property type="match status" value="1"/>
</dbReference>
<evidence type="ECO:0000256" key="26">
    <source>
        <dbReference type="ARBA" id="ARBA00060592"/>
    </source>
</evidence>
<keyword evidence="8" id="KW-1003">Cell membrane</keyword>
<reference evidence="31" key="1">
    <citation type="journal article" date="2021" name="PeerJ">
        <title>Extensive microbial diversity within the chicken gut microbiome revealed by metagenomics and culture.</title>
        <authorList>
            <person name="Gilroy R."/>
            <person name="Ravi A."/>
            <person name="Getino M."/>
            <person name="Pursley I."/>
            <person name="Horton D.L."/>
            <person name="Alikhan N.F."/>
            <person name="Baker D."/>
            <person name="Gharbi K."/>
            <person name="Hall N."/>
            <person name="Watson M."/>
            <person name="Adriaenssens E.M."/>
            <person name="Foster-Nyarko E."/>
            <person name="Jarju S."/>
            <person name="Secka A."/>
            <person name="Antonio M."/>
            <person name="Oren A."/>
            <person name="Chaudhuri R.R."/>
            <person name="La Ragione R."/>
            <person name="Hildebrand F."/>
            <person name="Pallen M.J."/>
        </authorList>
    </citation>
    <scope>NUCLEOTIDE SEQUENCE</scope>
    <source>
        <strain evidence="31">CHK186-1790</strain>
    </source>
</reference>
<feature type="compositionally biased region" description="Polar residues" evidence="27">
    <location>
        <begin position="1"/>
        <end position="11"/>
    </location>
</feature>
<evidence type="ECO:0000256" key="4">
    <source>
        <dbReference type="ARBA" id="ARBA00007090"/>
    </source>
</evidence>
<dbReference type="GO" id="GO:0005886">
    <property type="term" value="C:plasma membrane"/>
    <property type="evidence" value="ECO:0007669"/>
    <property type="project" value="UniProtKB-SubCell"/>
</dbReference>
<evidence type="ECO:0000256" key="3">
    <source>
        <dbReference type="ARBA" id="ARBA00004752"/>
    </source>
</evidence>
<dbReference type="GO" id="GO:0008955">
    <property type="term" value="F:peptidoglycan glycosyltransferase activity"/>
    <property type="evidence" value="ECO:0007669"/>
    <property type="project" value="UniProtKB-EC"/>
</dbReference>
<evidence type="ECO:0000256" key="11">
    <source>
        <dbReference type="ARBA" id="ARBA00022676"/>
    </source>
</evidence>
<keyword evidence="12" id="KW-0808">Transferase</keyword>
<evidence type="ECO:0000256" key="6">
    <source>
        <dbReference type="ARBA" id="ARBA00012448"/>
    </source>
</evidence>
<keyword evidence="11" id="KW-0328">Glycosyltransferase</keyword>
<feature type="compositionally biased region" description="Low complexity" evidence="27">
    <location>
        <begin position="874"/>
        <end position="894"/>
    </location>
</feature>
<comment type="pathway">
    <text evidence="26">Glycan biosynthesis.</text>
</comment>
<dbReference type="EC" id="2.4.99.28" evidence="24"/>
<proteinExistence type="inferred from homology"/>
<dbReference type="Proteomes" id="UP000823882">
    <property type="component" value="Unassembled WGS sequence"/>
</dbReference>
<dbReference type="Pfam" id="PF00905">
    <property type="entry name" value="Transpeptidase"/>
    <property type="match status" value="1"/>
</dbReference>
<evidence type="ECO:0000256" key="24">
    <source>
        <dbReference type="ARBA" id="ARBA00044770"/>
    </source>
</evidence>
<evidence type="ECO:0000313" key="32">
    <source>
        <dbReference type="Proteomes" id="UP000823882"/>
    </source>
</evidence>
<feature type="transmembrane region" description="Helical" evidence="28">
    <location>
        <begin position="31"/>
        <end position="58"/>
    </location>
</feature>
<keyword evidence="22" id="KW-0961">Cell wall biogenesis/degradation</keyword>
<dbReference type="SUPFAM" id="SSF56601">
    <property type="entry name" value="beta-lactamase/transpeptidase-like"/>
    <property type="match status" value="1"/>
</dbReference>
<evidence type="ECO:0000256" key="5">
    <source>
        <dbReference type="ARBA" id="ARBA00007739"/>
    </source>
</evidence>
<comment type="subcellular location">
    <subcellularLocation>
        <location evidence="2">Cell membrane</location>
        <topology evidence="2">Single-pass type II membrane protein</topology>
    </subcellularLocation>
</comment>
<dbReference type="InterPro" id="IPR050396">
    <property type="entry name" value="Glycosyltr_51/Transpeptidase"/>
</dbReference>
<evidence type="ECO:0000256" key="13">
    <source>
        <dbReference type="ARBA" id="ARBA00022692"/>
    </source>
</evidence>
<feature type="domain" description="Penicillin-binding protein transpeptidase" evidence="29">
    <location>
        <begin position="375"/>
        <end position="646"/>
    </location>
</feature>
<dbReference type="PRINTS" id="PR01217">
    <property type="entry name" value="PRICHEXTENSN"/>
</dbReference>
<evidence type="ECO:0000256" key="20">
    <source>
        <dbReference type="ARBA" id="ARBA00023251"/>
    </source>
</evidence>
<evidence type="ECO:0000256" key="10">
    <source>
        <dbReference type="ARBA" id="ARBA00022670"/>
    </source>
</evidence>
<evidence type="ECO:0000259" key="29">
    <source>
        <dbReference type="Pfam" id="PF00905"/>
    </source>
</evidence>
<comment type="function">
    <text evidence="1">Cell wall formation. Synthesis of cross-linked peptidoglycan from the lipid intermediates. The enzyme has a penicillin-insensitive transglycosylase N-terminal domain (formation of linear glycan strands) and a penicillin-sensitive transpeptidase C-terminal domain (cross-linking of the peptide subunits).</text>
</comment>
<reference evidence="31" key="2">
    <citation type="submission" date="2021-04" db="EMBL/GenBank/DDBJ databases">
        <authorList>
            <person name="Gilroy R."/>
        </authorList>
    </citation>
    <scope>NUCLEOTIDE SEQUENCE</scope>
    <source>
        <strain evidence="31">CHK186-1790</strain>
    </source>
</reference>
<evidence type="ECO:0000256" key="21">
    <source>
        <dbReference type="ARBA" id="ARBA00023268"/>
    </source>
</evidence>
<dbReference type="EMBL" id="DWWJ01000047">
    <property type="protein sequence ID" value="HJC40425.1"/>
    <property type="molecule type" value="Genomic_DNA"/>
</dbReference>
<comment type="pathway">
    <text evidence="3">Cell wall biogenesis; peptidoglycan biosynthesis.</text>
</comment>
<dbReference type="GO" id="GO:0009002">
    <property type="term" value="F:serine-type D-Ala-D-Ala carboxypeptidase activity"/>
    <property type="evidence" value="ECO:0007669"/>
    <property type="project" value="UniProtKB-EC"/>
</dbReference>
<evidence type="ECO:0000256" key="15">
    <source>
        <dbReference type="ARBA" id="ARBA00022960"/>
    </source>
</evidence>
<dbReference type="PANTHER" id="PTHR32282">
    <property type="entry name" value="BINDING PROTEIN TRANSPEPTIDASE, PUTATIVE-RELATED"/>
    <property type="match status" value="1"/>
</dbReference>
<keyword evidence="19 28" id="KW-0472">Membrane</keyword>
<keyword evidence="10" id="KW-0645">Protease</keyword>
<comment type="similarity">
    <text evidence="5">In the N-terminal section; belongs to the glycosyltransferase 51 family.</text>
</comment>
<dbReference type="GO" id="GO:0046677">
    <property type="term" value="P:response to antibiotic"/>
    <property type="evidence" value="ECO:0007669"/>
    <property type="project" value="UniProtKB-KW"/>
</dbReference>
<evidence type="ECO:0000256" key="9">
    <source>
        <dbReference type="ARBA" id="ARBA00022645"/>
    </source>
</evidence>
<feature type="domain" description="Glycosyl transferase family 51" evidence="30">
    <location>
        <begin position="94"/>
        <end position="269"/>
    </location>
</feature>
<dbReference type="InterPro" id="IPR023346">
    <property type="entry name" value="Lysozyme-like_dom_sf"/>
</dbReference>
<dbReference type="FunFam" id="1.10.3810.10:FF:000001">
    <property type="entry name" value="Penicillin-binding protein 1A"/>
    <property type="match status" value="1"/>
</dbReference>
<dbReference type="InterPro" id="IPR001460">
    <property type="entry name" value="PCN-bd_Tpept"/>
</dbReference>
<comment type="caution">
    <text evidence="31">The sequence shown here is derived from an EMBL/GenBank/DDBJ whole genome shotgun (WGS) entry which is preliminary data.</text>
</comment>
<keyword evidence="18 28" id="KW-1133">Transmembrane helix</keyword>
<comment type="catalytic activity">
    <reaction evidence="25">
        <text>[GlcNAc-(1-&gt;4)-Mur2Ac(oyl-L-Ala-gamma-D-Glu-L-Lys-D-Ala-D-Ala)](n)-di-trans,octa-cis-undecaprenyl diphosphate + beta-D-GlcNAc-(1-&gt;4)-Mur2Ac(oyl-L-Ala-gamma-D-Glu-L-Lys-D-Ala-D-Ala)-di-trans,octa-cis-undecaprenyl diphosphate = [GlcNAc-(1-&gt;4)-Mur2Ac(oyl-L-Ala-gamma-D-Glu-L-Lys-D-Ala-D-Ala)](n+1)-di-trans,octa-cis-undecaprenyl diphosphate + di-trans,octa-cis-undecaprenyl diphosphate + H(+)</text>
        <dbReference type="Rhea" id="RHEA:23708"/>
        <dbReference type="Rhea" id="RHEA-COMP:9602"/>
        <dbReference type="Rhea" id="RHEA-COMP:9603"/>
        <dbReference type="ChEBI" id="CHEBI:15378"/>
        <dbReference type="ChEBI" id="CHEBI:58405"/>
        <dbReference type="ChEBI" id="CHEBI:60033"/>
        <dbReference type="ChEBI" id="CHEBI:78435"/>
        <dbReference type="EC" id="2.4.99.28"/>
    </reaction>
</comment>
<evidence type="ECO:0000256" key="2">
    <source>
        <dbReference type="ARBA" id="ARBA00004401"/>
    </source>
</evidence>
<feature type="region of interest" description="Disordered" evidence="27">
    <location>
        <begin position="1"/>
        <end position="25"/>
    </location>
</feature>
<dbReference type="EC" id="3.4.16.4" evidence="6"/>
<dbReference type="GO" id="GO:0071555">
    <property type="term" value="P:cell wall organization"/>
    <property type="evidence" value="ECO:0007669"/>
    <property type="project" value="UniProtKB-KW"/>
</dbReference>
<dbReference type="Pfam" id="PF00912">
    <property type="entry name" value="Transgly"/>
    <property type="match status" value="1"/>
</dbReference>
<dbReference type="GO" id="GO:0030288">
    <property type="term" value="C:outer membrane-bounded periplasmic space"/>
    <property type="evidence" value="ECO:0007669"/>
    <property type="project" value="TreeGrafter"/>
</dbReference>
<name>A0A9D2T0B7_9FIRM</name>
<evidence type="ECO:0000256" key="12">
    <source>
        <dbReference type="ARBA" id="ARBA00022679"/>
    </source>
</evidence>
<evidence type="ECO:0000256" key="27">
    <source>
        <dbReference type="SAM" id="MobiDB-lite"/>
    </source>
</evidence>
<organism evidence="31 32">
    <name type="scientific">Candidatus Intestinimonas pullistercoris</name>
    <dbReference type="NCBI Taxonomy" id="2838623"/>
    <lineage>
        <taxon>Bacteria</taxon>
        <taxon>Bacillati</taxon>
        <taxon>Bacillota</taxon>
        <taxon>Clostridia</taxon>
        <taxon>Eubacteriales</taxon>
        <taxon>Intestinimonas</taxon>
    </lineage>
</organism>
<dbReference type="GO" id="GO:0009252">
    <property type="term" value="P:peptidoglycan biosynthetic process"/>
    <property type="evidence" value="ECO:0007669"/>
    <property type="project" value="UniProtKB-KW"/>
</dbReference>
<comment type="catalytic activity">
    <reaction evidence="23">
        <text>Preferential cleavage: (Ac)2-L-Lys-D-Ala-|-D-Ala. Also transpeptidation of peptidyl-alanyl moieties that are N-acyl substituents of D-alanine.</text>
        <dbReference type="EC" id="3.4.16.4"/>
    </reaction>
</comment>
<dbReference type="GO" id="GO:0008658">
    <property type="term" value="F:penicillin binding"/>
    <property type="evidence" value="ECO:0007669"/>
    <property type="project" value="InterPro"/>
</dbReference>
<evidence type="ECO:0000256" key="17">
    <source>
        <dbReference type="ARBA" id="ARBA00022984"/>
    </source>
</evidence>
<evidence type="ECO:0000256" key="19">
    <source>
        <dbReference type="ARBA" id="ARBA00023136"/>
    </source>
</evidence>
<evidence type="ECO:0000256" key="7">
    <source>
        <dbReference type="ARBA" id="ARBA00018638"/>
    </source>
</evidence>
<comment type="similarity">
    <text evidence="4">In the C-terminal section; belongs to the transpeptidase family.</text>
</comment>
<evidence type="ECO:0000313" key="31">
    <source>
        <dbReference type="EMBL" id="HJC40425.1"/>
    </source>
</evidence>
<evidence type="ECO:0000256" key="18">
    <source>
        <dbReference type="ARBA" id="ARBA00022989"/>
    </source>
</evidence>
<evidence type="ECO:0000256" key="1">
    <source>
        <dbReference type="ARBA" id="ARBA00002624"/>
    </source>
</evidence>
<accession>A0A9D2T0B7</accession>
<evidence type="ECO:0000256" key="14">
    <source>
        <dbReference type="ARBA" id="ARBA00022801"/>
    </source>
</evidence>
<gene>
    <name evidence="31" type="ORF">H9701_02585</name>
</gene>
<evidence type="ECO:0000256" key="23">
    <source>
        <dbReference type="ARBA" id="ARBA00034000"/>
    </source>
</evidence>
<evidence type="ECO:0000259" key="30">
    <source>
        <dbReference type="Pfam" id="PF00912"/>
    </source>
</evidence>
<keyword evidence="17" id="KW-0573">Peptidoglycan synthesis</keyword>
<dbReference type="Gene3D" id="1.10.3810.10">
    <property type="entry name" value="Biosynthetic peptidoglycan transglycosylase-like"/>
    <property type="match status" value="1"/>
</dbReference>
<dbReference type="SUPFAM" id="SSF53955">
    <property type="entry name" value="Lysozyme-like"/>
    <property type="match status" value="1"/>
</dbReference>
<keyword evidence="15" id="KW-0133">Cell shape</keyword>
<keyword evidence="14" id="KW-0378">Hydrolase</keyword>